<dbReference type="EMBL" id="OAOP01000011">
    <property type="protein sequence ID" value="SNX75207.1"/>
    <property type="molecule type" value="Genomic_DNA"/>
</dbReference>
<dbReference type="PANTHER" id="PTHR11091">
    <property type="entry name" value="OXIDOREDUCTASE-RELATED"/>
    <property type="match status" value="1"/>
</dbReference>
<gene>
    <name evidence="3" type="ORF">SAMN05877753_11175</name>
</gene>
<evidence type="ECO:0000313" key="3">
    <source>
        <dbReference type="EMBL" id="SNX75207.1"/>
    </source>
</evidence>
<dbReference type="InterPro" id="IPR043143">
    <property type="entry name" value="Mal/L-sulf/L-lact_DH-like_NADP"/>
</dbReference>
<comment type="similarity">
    <text evidence="1">Belongs to the LDH2/MDH2 oxidoreductase family.</text>
</comment>
<evidence type="ECO:0000256" key="1">
    <source>
        <dbReference type="ARBA" id="ARBA00006056"/>
    </source>
</evidence>
<dbReference type="PANTHER" id="PTHR11091:SF0">
    <property type="entry name" value="MALATE DEHYDROGENASE"/>
    <property type="match status" value="1"/>
</dbReference>
<evidence type="ECO:0000256" key="2">
    <source>
        <dbReference type="ARBA" id="ARBA00023002"/>
    </source>
</evidence>
<evidence type="ECO:0000313" key="4">
    <source>
        <dbReference type="Proteomes" id="UP000219546"/>
    </source>
</evidence>
<reference evidence="3 4" key="1">
    <citation type="submission" date="2017-08" db="EMBL/GenBank/DDBJ databases">
        <authorList>
            <person name="de Groot N.N."/>
        </authorList>
    </citation>
    <scope>NUCLEOTIDE SEQUENCE [LARGE SCALE GENOMIC DNA]</scope>
    <source>
        <strain evidence="3 4">JC228</strain>
    </source>
</reference>
<sequence>MPIYRAEDLQMFAQEVFISIGVSEPYAKIAADALVRANLEGVDSHGISRICIYAKRMMETKTINATPNVKVEKKGTSVLLVDGDNGLGQITSFIAIQEGIKLAKETGVAAVGVRNSNHFGAASYYCQLACTEQVASMVFTNSPPGIPPWGGIKPFFGTNPIAFGFPASNEKPIIIDMSTSVVARGKIILAAKQGDSIPKGWAIDEQGFDTEDPCKALQGAVLPMGGAKGFALALAVEIFAGVISGAVYGPHVRSIYEEIEEKANVGHFFVLFDIEKFMPINHFQQIMTAFLEEMKNVPKQPNVTDILFPGERRYSEWQKRTKEGIFLSKAVDNELQSLAERVGVAFPQALAADSSKFKTINLNMSIKKAACEKPFEEV</sequence>
<dbReference type="RefSeq" id="WP_245856019.1">
    <property type="nucleotide sequence ID" value="NZ_JBEPMQ010000014.1"/>
</dbReference>
<dbReference type="InterPro" id="IPR003767">
    <property type="entry name" value="Malate/L-lactate_DH-like"/>
</dbReference>
<name>A0A285D5W4_9BACI</name>
<proteinExistence type="inferred from homology"/>
<dbReference type="Pfam" id="PF02615">
    <property type="entry name" value="Ldh_2"/>
    <property type="match status" value="1"/>
</dbReference>
<dbReference type="Gene3D" id="3.30.1370.60">
    <property type="entry name" value="Hypothetical oxidoreductase yiak, domain 2"/>
    <property type="match status" value="1"/>
</dbReference>
<dbReference type="InterPro" id="IPR043144">
    <property type="entry name" value="Mal/L-sulf/L-lact_DH-like_ah"/>
</dbReference>
<dbReference type="SUPFAM" id="SSF89733">
    <property type="entry name" value="L-sulfolactate dehydrogenase-like"/>
    <property type="match status" value="1"/>
</dbReference>
<protein>
    <submittedName>
        <fullName evidence="3">Malate dehydrogenase (NAD)</fullName>
    </submittedName>
</protein>
<keyword evidence="4" id="KW-1185">Reference proteome</keyword>
<dbReference type="AlphaFoldDB" id="A0A285D5W4"/>
<accession>A0A285D5W4</accession>
<dbReference type="InterPro" id="IPR036111">
    <property type="entry name" value="Mal/L-sulfo/L-lacto_DH-like_sf"/>
</dbReference>
<dbReference type="GO" id="GO:0016491">
    <property type="term" value="F:oxidoreductase activity"/>
    <property type="evidence" value="ECO:0007669"/>
    <property type="project" value="UniProtKB-KW"/>
</dbReference>
<keyword evidence="2" id="KW-0560">Oxidoreductase</keyword>
<organism evidence="3 4">
    <name type="scientific">Bacillus oleivorans</name>
    <dbReference type="NCBI Taxonomy" id="1448271"/>
    <lineage>
        <taxon>Bacteria</taxon>
        <taxon>Bacillati</taxon>
        <taxon>Bacillota</taxon>
        <taxon>Bacilli</taxon>
        <taxon>Bacillales</taxon>
        <taxon>Bacillaceae</taxon>
        <taxon>Bacillus</taxon>
    </lineage>
</organism>
<dbReference type="Proteomes" id="UP000219546">
    <property type="component" value="Unassembled WGS sequence"/>
</dbReference>
<dbReference type="Gene3D" id="1.10.1530.10">
    <property type="match status" value="1"/>
</dbReference>